<organism evidence="1 2">
    <name type="scientific">Octopus vulgaris</name>
    <name type="common">Common octopus</name>
    <dbReference type="NCBI Taxonomy" id="6645"/>
    <lineage>
        <taxon>Eukaryota</taxon>
        <taxon>Metazoa</taxon>
        <taxon>Spiralia</taxon>
        <taxon>Lophotrochozoa</taxon>
        <taxon>Mollusca</taxon>
        <taxon>Cephalopoda</taxon>
        <taxon>Coleoidea</taxon>
        <taxon>Octopodiformes</taxon>
        <taxon>Octopoda</taxon>
        <taxon>Incirrata</taxon>
        <taxon>Octopodidae</taxon>
        <taxon>Octopus</taxon>
    </lineage>
</organism>
<evidence type="ECO:0000313" key="2">
    <source>
        <dbReference type="Proteomes" id="UP001162480"/>
    </source>
</evidence>
<dbReference type="EMBL" id="OX597814">
    <property type="protein sequence ID" value="CAI9714956.1"/>
    <property type="molecule type" value="Genomic_DNA"/>
</dbReference>
<reference evidence="1" key="1">
    <citation type="submission" date="2023-08" db="EMBL/GenBank/DDBJ databases">
        <authorList>
            <person name="Alioto T."/>
            <person name="Alioto T."/>
            <person name="Gomez Garrido J."/>
        </authorList>
    </citation>
    <scope>NUCLEOTIDE SEQUENCE</scope>
</reference>
<dbReference type="Proteomes" id="UP001162480">
    <property type="component" value="Chromosome 1"/>
</dbReference>
<gene>
    <name evidence="1" type="ORF">OCTVUL_1B011732</name>
</gene>
<name>A0AA36AGK6_OCTVU</name>
<protein>
    <submittedName>
        <fullName evidence="1">Uncharacterized protein</fullName>
    </submittedName>
</protein>
<dbReference type="AlphaFoldDB" id="A0AA36AGK6"/>
<proteinExistence type="predicted"/>
<accession>A0AA36AGK6</accession>
<keyword evidence="2" id="KW-1185">Reference proteome</keyword>
<sequence>MEKQNICLAQSFKQAVKKFSLPPKRALQEFLMQYLRTATSCELSLSEYLMSRQVHTRIDSLLPSPAHKAQGKQSKVSSKAEITTDSGSVAKCNVFTKFVVGYSANYKMSKQNGKNFSKDLSV</sequence>
<evidence type="ECO:0000313" key="1">
    <source>
        <dbReference type="EMBL" id="CAI9714956.1"/>
    </source>
</evidence>